<dbReference type="GO" id="GO:0006744">
    <property type="term" value="P:ubiquinone biosynthetic process"/>
    <property type="evidence" value="ECO:0007669"/>
    <property type="project" value="TreeGrafter"/>
</dbReference>
<dbReference type="Gene3D" id="3.50.50.60">
    <property type="entry name" value="FAD/NAD(P)-binding domain"/>
    <property type="match status" value="1"/>
</dbReference>
<comment type="caution">
    <text evidence="4">The sequence shown here is derived from an EMBL/GenBank/DDBJ whole genome shotgun (WGS) entry which is preliminary data.</text>
</comment>
<dbReference type="InterPro" id="IPR050641">
    <property type="entry name" value="RIFMO-like"/>
</dbReference>
<dbReference type="PANTHER" id="PTHR43004">
    <property type="entry name" value="TRK SYSTEM POTASSIUM UPTAKE PROTEIN"/>
    <property type="match status" value="1"/>
</dbReference>
<dbReference type="InterPro" id="IPR036188">
    <property type="entry name" value="FAD/NAD-bd_sf"/>
</dbReference>
<dbReference type="SUPFAM" id="SSF51905">
    <property type="entry name" value="FAD/NAD(P)-binding domain"/>
    <property type="match status" value="1"/>
</dbReference>
<evidence type="ECO:0000256" key="2">
    <source>
        <dbReference type="ARBA" id="ARBA00022827"/>
    </source>
</evidence>
<evidence type="ECO:0000313" key="5">
    <source>
        <dbReference type="Proteomes" id="UP000287651"/>
    </source>
</evidence>
<evidence type="ECO:0000313" key="4">
    <source>
        <dbReference type="EMBL" id="RRT72288.1"/>
    </source>
</evidence>
<proteinExistence type="predicted"/>
<evidence type="ECO:0000259" key="3">
    <source>
        <dbReference type="Pfam" id="PF01494"/>
    </source>
</evidence>
<keyword evidence="2" id="KW-0274">FAD</keyword>
<dbReference type="Proteomes" id="UP000287651">
    <property type="component" value="Unassembled WGS sequence"/>
</dbReference>
<dbReference type="PANTHER" id="PTHR43004:SF6">
    <property type="entry name" value="FAD_NAD(P)-BINDING OXIDOREDUCTASE FAMILY PROTEIN"/>
    <property type="match status" value="1"/>
</dbReference>
<accession>A0A427A809</accession>
<name>A0A427A809_ENSVE</name>
<dbReference type="PRINTS" id="PR00420">
    <property type="entry name" value="RNGMNOXGNASE"/>
</dbReference>
<reference evidence="4 5" key="1">
    <citation type="journal article" date="2014" name="Agronomy (Basel)">
        <title>A Draft Genome Sequence for Ensete ventricosum, the Drought-Tolerant Tree Against Hunger.</title>
        <authorList>
            <person name="Harrison J."/>
            <person name="Moore K.A."/>
            <person name="Paszkiewicz K."/>
            <person name="Jones T."/>
            <person name="Grant M."/>
            <person name="Ambacheew D."/>
            <person name="Muzemil S."/>
            <person name="Studholme D.J."/>
        </authorList>
    </citation>
    <scope>NUCLEOTIDE SEQUENCE [LARGE SCALE GENOMIC DNA]</scope>
</reference>
<keyword evidence="1" id="KW-0285">Flavoprotein</keyword>
<evidence type="ECO:0000256" key="1">
    <source>
        <dbReference type="ARBA" id="ARBA00022630"/>
    </source>
</evidence>
<dbReference type="AlphaFoldDB" id="A0A427A809"/>
<sequence>MKMVMINLAGMNTGIQDAHNLAWKISSVLSGIASPSIIQTYEMERRPVKLIAIYNTSLSVENFRAAMSVPAALGLDPAIANSGKTITSHVAVHRVINSSLCSILPPSLQKFALEGIFSIGRAQLSELILNENNPLGSLRLSRLKKIFDEGKSLQLQFPAEDLGFW</sequence>
<protein>
    <recommendedName>
        <fullName evidence="3">FAD-binding domain-containing protein</fullName>
    </recommendedName>
</protein>
<dbReference type="GO" id="GO:0016709">
    <property type="term" value="F:oxidoreductase activity, acting on paired donors, with incorporation or reduction of molecular oxygen, NAD(P)H as one donor, and incorporation of one atom of oxygen"/>
    <property type="evidence" value="ECO:0007669"/>
    <property type="project" value="UniProtKB-ARBA"/>
</dbReference>
<dbReference type="GO" id="GO:0071949">
    <property type="term" value="F:FAD binding"/>
    <property type="evidence" value="ECO:0007669"/>
    <property type="project" value="InterPro"/>
</dbReference>
<dbReference type="GO" id="GO:0005739">
    <property type="term" value="C:mitochondrion"/>
    <property type="evidence" value="ECO:0007669"/>
    <property type="project" value="TreeGrafter"/>
</dbReference>
<dbReference type="InterPro" id="IPR002938">
    <property type="entry name" value="FAD-bd"/>
</dbReference>
<organism evidence="4 5">
    <name type="scientific">Ensete ventricosum</name>
    <name type="common">Abyssinian banana</name>
    <name type="synonym">Musa ensete</name>
    <dbReference type="NCBI Taxonomy" id="4639"/>
    <lineage>
        <taxon>Eukaryota</taxon>
        <taxon>Viridiplantae</taxon>
        <taxon>Streptophyta</taxon>
        <taxon>Embryophyta</taxon>
        <taxon>Tracheophyta</taxon>
        <taxon>Spermatophyta</taxon>
        <taxon>Magnoliopsida</taxon>
        <taxon>Liliopsida</taxon>
        <taxon>Zingiberales</taxon>
        <taxon>Musaceae</taxon>
        <taxon>Ensete</taxon>
    </lineage>
</organism>
<dbReference type="EMBL" id="AMZH03003451">
    <property type="protein sequence ID" value="RRT72288.1"/>
    <property type="molecule type" value="Genomic_DNA"/>
</dbReference>
<dbReference type="Pfam" id="PF01494">
    <property type="entry name" value="FAD_binding_3"/>
    <property type="match status" value="1"/>
</dbReference>
<feature type="domain" description="FAD-binding" evidence="3">
    <location>
        <begin position="10"/>
        <end position="49"/>
    </location>
</feature>
<gene>
    <name evidence="4" type="ORF">B296_00003025</name>
</gene>